<keyword evidence="2" id="KW-1185">Reference proteome</keyword>
<evidence type="ECO:0000313" key="2">
    <source>
        <dbReference type="Proteomes" id="UP000812440"/>
    </source>
</evidence>
<dbReference type="AlphaFoldDB" id="A0A8T2K359"/>
<comment type="caution">
    <text evidence="1">The sequence shown here is derived from an EMBL/GenBank/DDBJ whole genome shotgun (WGS) entry which is preliminary data.</text>
</comment>
<name>A0A8T2K359_9PIPI</name>
<dbReference type="Proteomes" id="UP000812440">
    <property type="component" value="Chromosome 8_10"/>
</dbReference>
<sequence>MGIRALHPILLFKTIDIYFMHFHRLIMCTASLRHNCLNHKLVKHLSLYGVCSFSFTETGDVIKILKCFLYCLQLPTTVL</sequence>
<organism evidence="1 2">
    <name type="scientific">Hymenochirus boettgeri</name>
    <name type="common">Congo dwarf clawed frog</name>
    <dbReference type="NCBI Taxonomy" id="247094"/>
    <lineage>
        <taxon>Eukaryota</taxon>
        <taxon>Metazoa</taxon>
        <taxon>Chordata</taxon>
        <taxon>Craniata</taxon>
        <taxon>Vertebrata</taxon>
        <taxon>Euteleostomi</taxon>
        <taxon>Amphibia</taxon>
        <taxon>Batrachia</taxon>
        <taxon>Anura</taxon>
        <taxon>Pipoidea</taxon>
        <taxon>Pipidae</taxon>
        <taxon>Pipinae</taxon>
        <taxon>Hymenochirus</taxon>
    </lineage>
</organism>
<evidence type="ECO:0000313" key="1">
    <source>
        <dbReference type="EMBL" id="KAG8448976.1"/>
    </source>
</evidence>
<gene>
    <name evidence="1" type="ORF">GDO86_015879</name>
</gene>
<accession>A0A8T2K359</accession>
<dbReference type="EMBL" id="JAACNH010000003">
    <property type="protein sequence ID" value="KAG8448976.1"/>
    <property type="molecule type" value="Genomic_DNA"/>
</dbReference>
<proteinExistence type="predicted"/>
<protein>
    <submittedName>
        <fullName evidence="1">Uncharacterized protein</fullName>
    </submittedName>
</protein>
<reference evidence="1" key="1">
    <citation type="thesis" date="2020" institute="ProQuest LLC" country="789 East Eisenhower Parkway, Ann Arbor, MI, USA">
        <title>Comparative Genomics and Chromosome Evolution.</title>
        <authorList>
            <person name="Mudd A.B."/>
        </authorList>
    </citation>
    <scope>NUCLEOTIDE SEQUENCE</scope>
    <source>
        <strain evidence="1">Female2</strain>
        <tissue evidence="1">Blood</tissue>
    </source>
</reference>